<accession>A0ABP7GTJ8</accession>
<gene>
    <name evidence="3" type="ORF">GCM10022403_007950</name>
</gene>
<feature type="compositionally biased region" description="Basic and acidic residues" evidence="2">
    <location>
        <begin position="562"/>
        <end position="572"/>
    </location>
</feature>
<dbReference type="InterPro" id="IPR013762">
    <property type="entry name" value="Integrase-like_cat_sf"/>
</dbReference>
<evidence type="ECO:0000256" key="2">
    <source>
        <dbReference type="SAM" id="MobiDB-lite"/>
    </source>
</evidence>
<dbReference type="EMBL" id="BAABDE010000005">
    <property type="protein sequence ID" value="GAA3775512.1"/>
    <property type="molecule type" value="Genomic_DNA"/>
</dbReference>
<keyword evidence="1" id="KW-0233">DNA recombination</keyword>
<feature type="region of interest" description="Disordered" evidence="2">
    <location>
        <begin position="521"/>
        <end position="602"/>
    </location>
</feature>
<dbReference type="SUPFAM" id="SSF56349">
    <property type="entry name" value="DNA breaking-rejoining enzymes"/>
    <property type="match status" value="1"/>
</dbReference>
<dbReference type="Proteomes" id="UP001501009">
    <property type="component" value="Unassembled WGS sequence"/>
</dbReference>
<keyword evidence="4" id="KW-1185">Reference proteome</keyword>
<evidence type="ECO:0000256" key="1">
    <source>
        <dbReference type="ARBA" id="ARBA00023172"/>
    </source>
</evidence>
<reference evidence="4" key="1">
    <citation type="journal article" date="2019" name="Int. J. Syst. Evol. Microbiol.">
        <title>The Global Catalogue of Microorganisms (GCM) 10K type strain sequencing project: providing services to taxonomists for standard genome sequencing and annotation.</title>
        <authorList>
            <consortium name="The Broad Institute Genomics Platform"/>
            <consortium name="The Broad Institute Genome Sequencing Center for Infectious Disease"/>
            <person name="Wu L."/>
            <person name="Ma J."/>
        </authorList>
    </citation>
    <scope>NUCLEOTIDE SEQUENCE [LARGE SCALE GENOMIC DNA]</scope>
    <source>
        <strain evidence="4">JCM 17138</strain>
    </source>
</reference>
<feature type="compositionally biased region" description="Low complexity" evidence="2">
    <location>
        <begin position="581"/>
        <end position="596"/>
    </location>
</feature>
<evidence type="ECO:0008006" key="5">
    <source>
        <dbReference type="Google" id="ProtNLM"/>
    </source>
</evidence>
<dbReference type="RefSeq" id="WP_275774690.1">
    <property type="nucleotide sequence ID" value="NZ_BAABDE010000005.1"/>
</dbReference>
<proteinExistence type="predicted"/>
<dbReference type="InterPro" id="IPR011010">
    <property type="entry name" value="DNA_brk_join_enz"/>
</dbReference>
<comment type="caution">
    <text evidence="3">The sequence shown here is derived from an EMBL/GenBank/DDBJ whole genome shotgun (WGS) entry which is preliminary data.</text>
</comment>
<evidence type="ECO:0000313" key="4">
    <source>
        <dbReference type="Proteomes" id="UP001501009"/>
    </source>
</evidence>
<dbReference type="Gene3D" id="1.10.443.10">
    <property type="entry name" value="Intergrase catalytic core"/>
    <property type="match status" value="1"/>
</dbReference>
<name>A0ABP7GTJ8_9ACTN</name>
<protein>
    <recommendedName>
        <fullName evidence="5">Integrase</fullName>
    </recommendedName>
</protein>
<organism evidence="3 4">
    <name type="scientific">Streptomyces coacervatus</name>
    <dbReference type="NCBI Taxonomy" id="647381"/>
    <lineage>
        <taxon>Bacteria</taxon>
        <taxon>Bacillati</taxon>
        <taxon>Actinomycetota</taxon>
        <taxon>Actinomycetes</taxon>
        <taxon>Kitasatosporales</taxon>
        <taxon>Streptomycetaceae</taxon>
        <taxon>Streptomyces</taxon>
    </lineage>
</organism>
<evidence type="ECO:0000313" key="3">
    <source>
        <dbReference type="EMBL" id="GAA3775512.1"/>
    </source>
</evidence>
<feature type="region of interest" description="Disordered" evidence="2">
    <location>
        <begin position="440"/>
        <end position="480"/>
    </location>
</feature>
<feature type="compositionally biased region" description="Basic and acidic residues" evidence="2">
    <location>
        <begin position="460"/>
        <end position="471"/>
    </location>
</feature>
<feature type="region of interest" description="Disordered" evidence="2">
    <location>
        <begin position="1"/>
        <end position="28"/>
    </location>
</feature>
<feature type="compositionally biased region" description="Low complexity" evidence="2">
    <location>
        <begin position="538"/>
        <end position="558"/>
    </location>
</feature>
<feature type="compositionally biased region" description="Basic residues" evidence="2">
    <location>
        <begin position="450"/>
        <end position="459"/>
    </location>
</feature>
<sequence>MSEEAPRSGRGRAAAVPGGFYEPPPTVEFPEDGGAPVVRFTGEDGRECVFRFEELPLPGLHRDFAHALGVRIGPGGGRRTQRAASSQWQTVKRFLLLLDQLAEPPRRVEGLRVRHLERYLMSRRQTCEEKSARRNLQDLLRIVRVLPGQERLDGAVVDYAGQPGHGVGAQQAGRPGYSDREFQAVMAAARSDVAAVRDRIMAGEKLLGRFLDNDESLSVAEREQGVRLAAMAATGRVQVDYRGLTVGEYPAACYAQAKQLFVVDPDLAPLLIYAAGLSGRNPETLKELPAEHRMLEERAVAVTLTKRRRGKANSRTTVHWSVDEDRPLRTMGSFYLLLHRLMGRSRAFSGTGSVWSIWAGNGRGGVLNAATGGHIGPFDAELARKLKLGAWAERHGLVGDDGKPLQMMVTRIKKTVEVRTAKQVGGHLPSARVTNTAGHLLHPLPAQGPVRRRVGGRRAHGGDHRRGGERPRGRRPPRWRIGCCRARSGARAGGRGRARHAGLCVHGHRARTRRWTMPPVVPDLLRLPQRPGDGSPLARPACPGRGPARGPSAPGCRAVDSPVRHDLADPHPRHPAPLQPGPARRGPAEAAPPDARSSGRAHPVVMTRAAQAPAHRAAVPEDALVLATRPLRAEARLEETSRYGDDLWTLTPAWLRADRKPHRLDFAQVPPSHRGTAKLLFYALLIEDTPPGEEPITISSIRAYFTCVRHFLLWAQGRRLPLAQMTGDDLDAYHAELTSLRLSVSGVYRHRRAVRLLWAYRSRLADHLGQDPLRRPLWQAWARANPRRYDENLTDRIPEHVIGPLLTWALRWVDDFADDVLAARVERDSIDARPPAHPDPVVALQAVLDDFRRRRQRLPTAPARLATGRRGREGSPNFAYLARLAGHPSYPLRKARPRRLIEEAARDLGAGTDSPLRHVRQAQVDGQRWLEQISYYDVGQFERLLQVSCWIVIAYLSGLRDSEIKHLWRGCVSAQRDTDGCIYRYRLHGLAFKGEGVHGAAATWVVTAPVARAVAVLERCQPADEPYLFAHPLKSANHQRHHVAGRVRTSATTIKDITALAKWINSYCAARSRLDAIPKDNGRLLRLTPRQFRRTLAWFIARRPGGTIAGALQYRHQRIQMFEGYAGTSDSGFRDEVEAEEAFARGQFLAELGADDDRPSLTGPAGEEAEARLAELARHIVFDGQVVTDEARLRRILARHDTRLYPGTFITCVYNPDRALCRMSEGPADQPVMADCKPLVCRNTALTPANRQALTGHFARLEDALADSDRLAPYVRHRLEEQHRATAAFLTRHTPETAE</sequence>